<dbReference type="Gene3D" id="3.30.420.40">
    <property type="match status" value="1"/>
</dbReference>
<dbReference type="PANTHER" id="PTHR43190:SF3">
    <property type="entry name" value="N-ACETYL-D-GLUCOSAMINE KINASE"/>
    <property type="match status" value="1"/>
</dbReference>
<accession>A0A9Q3GHJ3</accession>
<keyword evidence="2" id="KW-1185">Reference proteome</keyword>
<dbReference type="InterPro" id="IPR052519">
    <property type="entry name" value="Euk-type_GlcNAc_Kinase"/>
</dbReference>
<proteinExistence type="predicted"/>
<dbReference type="InterPro" id="IPR043129">
    <property type="entry name" value="ATPase_NBD"/>
</dbReference>
<dbReference type="AlphaFoldDB" id="A0A9Q3GHJ3"/>
<dbReference type="Proteomes" id="UP000765509">
    <property type="component" value="Unassembled WGS sequence"/>
</dbReference>
<evidence type="ECO:0000313" key="2">
    <source>
        <dbReference type="Proteomes" id="UP000765509"/>
    </source>
</evidence>
<protein>
    <recommendedName>
        <fullName evidence="3">GlcNAc kinase</fullName>
    </recommendedName>
</protein>
<organism evidence="1 2">
    <name type="scientific">Austropuccinia psidii MF-1</name>
    <dbReference type="NCBI Taxonomy" id="1389203"/>
    <lineage>
        <taxon>Eukaryota</taxon>
        <taxon>Fungi</taxon>
        <taxon>Dikarya</taxon>
        <taxon>Basidiomycota</taxon>
        <taxon>Pucciniomycotina</taxon>
        <taxon>Pucciniomycetes</taxon>
        <taxon>Pucciniales</taxon>
        <taxon>Sphaerophragmiaceae</taxon>
        <taxon>Austropuccinia</taxon>
    </lineage>
</organism>
<evidence type="ECO:0008006" key="3">
    <source>
        <dbReference type="Google" id="ProtNLM"/>
    </source>
</evidence>
<dbReference type="PANTHER" id="PTHR43190">
    <property type="entry name" value="N-ACETYL-D-GLUCOSAMINE KINASE"/>
    <property type="match status" value="1"/>
</dbReference>
<comment type="caution">
    <text evidence="1">The sequence shown here is derived from an EMBL/GenBank/DDBJ whole genome shotgun (WGS) entry which is preliminary data.</text>
</comment>
<dbReference type="EMBL" id="AVOT02001566">
    <property type="protein sequence ID" value="MBW0467394.1"/>
    <property type="molecule type" value="Genomic_DNA"/>
</dbReference>
<dbReference type="OrthoDB" id="311172at2759"/>
<dbReference type="SUPFAM" id="SSF53067">
    <property type="entry name" value="Actin-like ATPase domain"/>
    <property type="match status" value="1"/>
</dbReference>
<gene>
    <name evidence="1" type="ORF">O181_007109</name>
</gene>
<sequence length="401" mass="43516">MGSVIPNITDNAFIDETLGLYLSIDGGGTKTNVSIAARRGHHHEPATIIATGFHRSSNFTDLGIESAVLSIGEATLQALRSLPTQFASARQWQFEDYKISGLNSQAAPFVKIWAGLSGVDSPQDVKVMKTALSNLFGISSPSKSSLIEVTNDCDLLSSVIEKHYRSNHKSKNKSCLGGIVLIAGTGSIATLFKPVYNSLTGSRLLQPAGRLGGYGYLLGDEGSSFYVGRETVKTILHALDRGEDTESNNGIFDSTLLKEVLQHFKVKSSTDLLAAVYSLDKTNGENEHDRKVRLAEVSKLVMKCAFPITGRGDKFALKVMLKSAEKLSELVAELCNLHHLNPNQLVLCLGGGMWGYSAFQSLVLKTMNDKWGANWGWAETIKQPDQLAAILLAEREEPSLE</sequence>
<name>A0A9Q3GHJ3_9BASI</name>
<evidence type="ECO:0000313" key="1">
    <source>
        <dbReference type="EMBL" id="MBW0467394.1"/>
    </source>
</evidence>
<reference evidence="1" key="1">
    <citation type="submission" date="2021-03" db="EMBL/GenBank/DDBJ databases">
        <title>Draft genome sequence of rust myrtle Austropuccinia psidii MF-1, a brazilian biotype.</title>
        <authorList>
            <person name="Quecine M.C."/>
            <person name="Pachon D.M.R."/>
            <person name="Bonatelli M.L."/>
            <person name="Correr F.H."/>
            <person name="Franceschini L.M."/>
            <person name="Leite T.F."/>
            <person name="Margarido G.R.A."/>
            <person name="Almeida C.A."/>
            <person name="Ferrarezi J.A."/>
            <person name="Labate C.A."/>
        </authorList>
    </citation>
    <scope>NUCLEOTIDE SEQUENCE</scope>
    <source>
        <strain evidence="1">MF-1</strain>
    </source>
</reference>
<dbReference type="CDD" id="cd24007">
    <property type="entry name" value="ASKHA_NBD_eukNAGK-like"/>
    <property type="match status" value="1"/>
</dbReference>